<dbReference type="AlphaFoldDB" id="A0A0M0GA23"/>
<dbReference type="EMBL" id="LGUF01000007">
    <property type="protein sequence ID" value="KON86603.1"/>
    <property type="molecule type" value="Genomic_DNA"/>
</dbReference>
<sequence length="108" mass="12512">MSKKEIYQKEEEKLTEIFAEVEDSKRRLVEGLIEDAAFLKSENFALKETLSETGMVNFHPQQKQMQKPVEAAKQYLKNVNSYAVIIRTLNGVLNKNILDDEDELSDFE</sequence>
<dbReference type="OrthoDB" id="2615336at2"/>
<evidence type="ECO:0000313" key="1">
    <source>
        <dbReference type="EMBL" id="KON86603.1"/>
    </source>
</evidence>
<name>A0A0M0GA23_SPOGL</name>
<proteinExistence type="predicted"/>
<dbReference type="RefSeq" id="WP_053433968.1">
    <property type="nucleotide sequence ID" value="NZ_LGUF01000007.1"/>
</dbReference>
<comment type="caution">
    <text evidence="1">The sequence shown here is derived from an EMBL/GenBank/DDBJ whole genome shotgun (WGS) entry which is preliminary data.</text>
</comment>
<protein>
    <submittedName>
        <fullName evidence="1">Uncharacterized protein</fullName>
    </submittedName>
</protein>
<accession>A0A0M0GA23</accession>
<keyword evidence="2" id="KW-1185">Reference proteome</keyword>
<gene>
    <name evidence="1" type="ORF">AF332_07070</name>
</gene>
<dbReference type="STRING" id="1459.AF332_07070"/>
<dbReference type="PATRIC" id="fig|1459.3.peg.1521"/>
<evidence type="ECO:0000313" key="2">
    <source>
        <dbReference type="Proteomes" id="UP000037109"/>
    </source>
</evidence>
<dbReference type="Proteomes" id="UP000037109">
    <property type="component" value="Unassembled WGS sequence"/>
</dbReference>
<organism evidence="1 2">
    <name type="scientific">Sporosarcina globispora</name>
    <name type="common">Bacillus globisporus</name>
    <dbReference type="NCBI Taxonomy" id="1459"/>
    <lineage>
        <taxon>Bacteria</taxon>
        <taxon>Bacillati</taxon>
        <taxon>Bacillota</taxon>
        <taxon>Bacilli</taxon>
        <taxon>Bacillales</taxon>
        <taxon>Caryophanaceae</taxon>
        <taxon>Sporosarcina</taxon>
    </lineage>
</organism>
<reference evidence="2" key="1">
    <citation type="submission" date="2015-07" db="EMBL/GenBank/DDBJ databases">
        <title>Fjat-10036 dsm4.</title>
        <authorList>
            <person name="Liu B."/>
            <person name="Wang J."/>
            <person name="Zhu Y."/>
            <person name="Liu G."/>
            <person name="Chen Q."/>
            <person name="Chen Z."/>
            <person name="Lan J."/>
            <person name="Che J."/>
            <person name="Ge C."/>
            <person name="Shi H."/>
            <person name="Pan Z."/>
            <person name="Liu X."/>
        </authorList>
    </citation>
    <scope>NUCLEOTIDE SEQUENCE [LARGE SCALE GENOMIC DNA]</scope>
    <source>
        <strain evidence="2">DSM 4</strain>
    </source>
</reference>